<keyword evidence="2" id="KW-1185">Reference proteome</keyword>
<dbReference type="RefSeq" id="WP_089059771.1">
    <property type="nucleotide sequence ID" value="NZ_MUHD01000049.1"/>
</dbReference>
<sequence>MKKTYFTVLLFIIFSCADNTNLGNDYYYLPEYEAMDIGYPNGAIIYKSFNKNVFKDVKISANVKKAKSNINYIIALQIPKNSSKRNYFIIDKRYDKIYGPLEKIDFFKLKSKMRINLNFDEK</sequence>
<protein>
    <recommendedName>
        <fullName evidence="3">Lipoprotein</fullName>
    </recommendedName>
</protein>
<dbReference type="EMBL" id="MUHD01000049">
    <property type="protein sequence ID" value="OXB00593.1"/>
    <property type="molecule type" value="Genomic_DNA"/>
</dbReference>
<name>A0ABX4CPX9_9FLAO</name>
<reference evidence="1 2" key="1">
    <citation type="submission" date="2016-11" db="EMBL/GenBank/DDBJ databases">
        <title>Whole genomes of Flavobacteriaceae.</title>
        <authorList>
            <person name="Stine C."/>
            <person name="Li C."/>
            <person name="Tadesse D."/>
        </authorList>
    </citation>
    <scope>NUCLEOTIDE SEQUENCE [LARGE SCALE GENOMIC DNA]</scope>
    <source>
        <strain evidence="1 2">CCUG 60112</strain>
    </source>
</reference>
<evidence type="ECO:0000313" key="2">
    <source>
        <dbReference type="Proteomes" id="UP000198381"/>
    </source>
</evidence>
<proteinExistence type="predicted"/>
<organism evidence="1 2">
    <name type="scientific">Flavobacterium plurextorum</name>
    <dbReference type="NCBI Taxonomy" id="1114867"/>
    <lineage>
        <taxon>Bacteria</taxon>
        <taxon>Pseudomonadati</taxon>
        <taxon>Bacteroidota</taxon>
        <taxon>Flavobacteriia</taxon>
        <taxon>Flavobacteriales</taxon>
        <taxon>Flavobacteriaceae</taxon>
        <taxon>Flavobacterium</taxon>
    </lineage>
</organism>
<gene>
    <name evidence="1" type="ORF">B0A81_20680</name>
</gene>
<accession>A0ABX4CPX9</accession>
<dbReference type="PROSITE" id="PS51257">
    <property type="entry name" value="PROKAR_LIPOPROTEIN"/>
    <property type="match status" value="1"/>
</dbReference>
<comment type="caution">
    <text evidence="1">The sequence shown here is derived from an EMBL/GenBank/DDBJ whole genome shotgun (WGS) entry which is preliminary data.</text>
</comment>
<evidence type="ECO:0000313" key="1">
    <source>
        <dbReference type="EMBL" id="OXB00593.1"/>
    </source>
</evidence>
<dbReference type="Proteomes" id="UP000198381">
    <property type="component" value="Unassembled WGS sequence"/>
</dbReference>
<evidence type="ECO:0008006" key="3">
    <source>
        <dbReference type="Google" id="ProtNLM"/>
    </source>
</evidence>